<organism evidence="2 3">
    <name type="scientific">Flavobacterium arcticum</name>
    <dbReference type="NCBI Taxonomy" id="1784713"/>
    <lineage>
        <taxon>Bacteria</taxon>
        <taxon>Pseudomonadati</taxon>
        <taxon>Bacteroidota</taxon>
        <taxon>Flavobacteriia</taxon>
        <taxon>Flavobacteriales</taxon>
        <taxon>Flavobacteriaceae</taxon>
        <taxon>Flavobacterium</taxon>
    </lineage>
</organism>
<proteinExistence type="predicted"/>
<evidence type="ECO:0000313" key="3">
    <source>
        <dbReference type="Proteomes" id="UP000253951"/>
    </source>
</evidence>
<dbReference type="EMBL" id="CP031188">
    <property type="protein sequence ID" value="AXG74874.1"/>
    <property type="molecule type" value="Genomic_DNA"/>
</dbReference>
<accession>A0A345HE64</accession>
<keyword evidence="1" id="KW-0472">Membrane</keyword>
<keyword evidence="3" id="KW-1185">Reference proteome</keyword>
<evidence type="ECO:0000256" key="1">
    <source>
        <dbReference type="SAM" id="Phobius"/>
    </source>
</evidence>
<keyword evidence="1" id="KW-1133">Transmembrane helix</keyword>
<gene>
    <name evidence="2" type="ORF">DVK85_11800</name>
</gene>
<feature type="transmembrane region" description="Helical" evidence="1">
    <location>
        <begin position="20"/>
        <end position="38"/>
    </location>
</feature>
<dbReference type="KEGG" id="fat:DVK85_11800"/>
<evidence type="ECO:0000313" key="2">
    <source>
        <dbReference type="EMBL" id="AXG74874.1"/>
    </source>
</evidence>
<sequence length="104" mass="12025">MSYNNTTPKYYNELLQLPVWTAITSFVIGTILFGFQMITNENNNLLIIGFFYVIIAFIVNLVILLILVILSFVYRNHQSDILKYASIQLINIPIAIAYIFILFN</sequence>
<name>A0A345HE64_9FLAO</name>
<dbReference type="Proteomes" id="UP000253951">
    <property type="component" value="Chromosome"/>
</dbReference>
<dbReference type="RefSeq" id="WP_114678632.1">
    <property type="nucleotide sequence ID" value="NZ_CP031188.1"/>
</dbReference>
<feature type="transmembrane region" description="Helical" evidence="1">
    <location>
        <begin position="45"/>
        <end position="73"/>
    </location>
</feature>
<dbReference type="AlphaFoldDB" id="A0A345HE64"/>
<reference evidence="2 3" key="1">
    <citation type="submission" date="2018-07" db="EMBL/GenBank/DDBJ databases">
        <title>Complete genome sequence of Flavobacterium arcticum type strain SM1502T.</title>
        <authorList>
            <person name="Li Y."/>
            <person name="Li D.-D."/>
        </authorList>
    </citation>
    <scope>NUCLEOTIDE SEQUENCE [LARGE SCALE GENOMIC DNA]</scope>
    <source>
        <strain evidence="2 3">SM1502</strain>
    </source>
</reference>
<protein>
    <submittedName>
        <fullName evidence="2">Uncharacterized protein</fullName>
    </submittedName>
</protein>
<keyword evidence="1" id="KW-0812">Transmembrane</keyword>
<feature type="transmembrane region" description="Helical" evidence="1">
    <location>
        <begin position="85"/>
        <end position="103"/>
    </location>
</feature>